<reference evidence="8 9" key="1">
    <citation type="submission" date="2015-05" db="EMBL/GenBank/DDBJ databases">
        <title>Photobacterium galathea sp. nov.</title>
        <authorList>
            <person name="Machado H."/>
            <person name="Gram L."/>
        </authorList>
    </citation>
    <scope>NUCLEOTIDE SEQUENCE [LARGE SCALE GENOMIC DNA]</scope>
    <source>
        <strain evidence="8 9">DSM 25995</strain>
    </source>
</reference>
<evidence type="ECO:0000313" key="8">
    <source>
        <dbReference type="EMBL" id="KLU98837.1"/>
    </source>
</evidence>
<dbReference type="EMBL" id="LDOV01000042">
    <property type="protein sequence ID" value="KLU98837.1"/>
    <property type="molecule type" value="Genomic_DNA"/>
</dbReference>
<organism evidence="8 9">
    <name type="scientific">Photobacterium aphoticum</name>
    <dbReference type="NCBI Taxonomy" id="754436"/>
    <lineage>
        <taxon>Bacteria</taxon>
        <taxon>Pseudomonadati</taxon>
        <taxon>Pseudomonadota</taxon>
        <taxon>Gammaproteobacteria</taxon>
        <taxon>Vibrionales</taxon>
        <taxon>Vibrionaceae</taxon>
        <taxon>Photobacterium</taxon>
    </lineage>
</organism>
<evidence type="ECO:0000256" key="2">
    <source>
        <dbReference type="ARBA" id="ARBA00007928"/>
    </source>
</evidence>
<accession>A0A0J1GGI7</accession>
<dbReference type="RefSeq" id="WP_047876344.1">
    <property type="nucleotide sequence ID" value="NZ_BMYC01000029.1"/>
</dbReference>
<comment type="similarity">
    <text evidence="2">Belongs to the Rht family.</text>
</comment>
<evidence type="ECO:0000256" key="7">
    <source>
        <dbReference type="SAM" id="Phobius"/>
    </source>
</evidence>
<protein>
    <submittedName>
        <fullName evidence="8">Amino acid transporter LysE</fullName>
    </submittedName>
</protein>
<evidence type="ECO:0000256" key="3">
    <source>
        <dbReference type="ARBA" id="ARBA00022475"/>
    </source>
</evidence>
<keyword evidence="9" id="KW-1185">Reference proteome</keyword>
<dbReference type="PANTHER" id="PTHR30086">
    <property type="entry name" value="ARGININE EXPORTER PROTEIN ARGO"/>
    <property type="match status" value="1"/>
</dbReference>
<dbReference type="GO" id="GO:0005886">
    <property type="term" value="C:plasma membrane"/>
    <property type="evidence" value="ECO:0007669"/>
    <property type="project" value="UniProtKB-SubCell"/>
</dbReference>
<evidence type="ECO:0000256" key="6">
    <source>
        <dbReference type="ARBA" id="ARBA00023136"/>
    </source>
</evidence>
<sequence length="203" mass="22072">MSLDTWFLYLIAVTGLAFAPGPNGMLALSHGAMYGRKKALATICGGVSGFILVIALSMFGIGSLMMASSHVLTVFKWLGGAYLIYLGIQLWRSPGIQMNQDVQIADKGHASRYRQGLLAAIANPKVLLFFGAFLPQFMNTEQPLWLQFVILAGTFAVVEFCVEFMVACIANQLRPWLEKSGQRFNRGCGTVFALLGASLPLSQ</sequence>
<feature type="transmembrane region" description="Helical" evidence="7">
    <location>
        <begin position="144"/>
        <end position="170"/>
    </location>
</feature>
<keyword evidence="4 7" id="KW-0812">Transmembrane</keyword>
<gene>
    <name evidence="8" type="ORF">ABT58_20685</name>
</gene>
<keyword evidence="3" id="KW-1003">Cell membrane</keyword>
<keyword evidence="5 7" id="KW-1133">Transmembrane helix</keyword>
<dbReference type="OrthoDB" id="9804822at2"/>
<dbReference type="Proteomes" id="UP000036426">
    <property type="component" value="Unassembled WGS sequence"/>
</dbReference>
<evidence type="ECO:0000256" key="4">
    <source>
        <dbReference type="ARBA" id="ARBA00022692"/>
    </source>
</evidence>
<evidence type="ECO:0000256" key="1">
    <source>
        <dbReference type="ARBA" id="ARBA00004651"/>
    </source>
</evidence>
<dbReference type="PANTHER" id="PTHR30086:SF14">
    <property type="entry name" value="HOMOSERINE_HOMOSERINE LACTONE EFFLUX PROTEIN"/>
    <property type="match status" value="1"/>
</dbReference>
<feature type="transmembrane region" description="Helical" evidence="7">
    <location>
        <begin position="6"/>
        <end position="28"/>
    </location>
</feature>
<dbReference type="GO" id="GO:0042970">
    <property type="term" value="F:homoserine transmembrane transporter activity"/>
    <property type="evidence" value="ECO:0007669"/>
    <property type="project" value="TreeGrafter"/>
</dbReference>
<proteinExistence type="inferred from homology"/>
<feature type="transmembrane region" description="Helical" evidence="7">
    <location>
        <begin position="67"/>
        <end position="88"/>
    </location>
</feature>
<dbReference type="PATRIC" id="fig|754436.4.peg.4356"/>
<keyword evidence="6 7" id="KW-0472">Membrane</keyword>
<feature type="transmembrane region" description="Helical" evidence="7">
    <location>
        <begin position="40"/>
        <end position="61"/>
    </location>
</feature>
<dbReference type="PIRSF" id="PIRSF006324">
    <property type="entry name" value="LeuE"/>
    <property type="match status" value="1"/>
</dbReference>
<dbReference type="AlphaFoldDB" id="A0A0J1GGI7"/>
<feature type="transmembrane region" description="Helical" evidence="7">
    <location>
        <begin position="117"/>
        <end position="138"/>
    </location>
</feature>
<evidence type="ECO:0000313" key="9">
    <source>
        <dbReference type="Proteomes" id="UP000036426"/>
    </source>
</evidence>
<comment type="caution">
    <text evidence="8">The sequence shown here is derived from an EMBL/GenBank/DDBJ whole genome shotgun (WGS) entry which is preliminary data.</text>
</comment>
<dbReference type="Pfam" id="PF01810">
    <property type="entry name" value="LysE"/>
    <property type="match status" value="1"/>
</dbReference>
<dbReference type="InterPro" id="IPR001123">
    <property type="entry name" value="LeuE-type"/>
</dbReference>
<comment type="subcellular location">
    <subcellularLocation>
        <location evidence="1">Cell membrane</location>
        <topology evidence="1">Multi-pass membrane protein</topology>
    </subcellularLocation>
</comment>
<name>A0A0J1GGI7_9GAMM</name>
<evidence type="ECO:0000256" key="5">
    <source>
        <dbReference type="ARBA" id="ARBA00022989"/>
    </source>
</evidence>